<reference evidence="2" key="1">
    <citation type="submission" date="2022-10" db="EMBL/GenBank/DDBJ databases">
        <title>Puccinia triticina Genome sequencing and assembly.</title>
        <authorList>
            <person name="Li C."/>
        </authorList>
    </citation>
    <scope>NUCLEOTIDE SEQUENCE</scope>
    <source>
        <strain evidence="2">Pt15</strain>
    </source>
</reference>
<accession>A0ABY7D1S7</accession>
<organism evidence="2 3">
    <name type="scientific">Puccinia triticina</name>
    <dbReference type="NCBI Taxonomy" id="208348"/>
    <lineage>
        <taxon>Eukaryota</taxon>
        <taxon>Fungi</taxon>
        <taxon>Dikarya</taxon>
        <taxon>Basidiomycota</taxon>
        <taxon>Pucciniomycotina</taxon>
        <taxon>Pucciniomycetes</taxon>
        <taxon>Pucciniales</taxon>
        <taxon>Pucciniaceae</taxon>
        <taxon>Puccinia</taxon>
    </lineage>
</organism>
<feature type="compositionally biased region" description="Low complexity" evidence="1">
    <location>
        <begin position="12"/>
        <end position="22"/>
    </location>
</feature>
<feature type="region of interest" description="Disordered" evidence="1">
    <location>
        <begin position="1"/>
        <end position="22"/>
    </location>
</feature>
<dbReference type="Proteomes" id="UP001164743">
    <property type="component" value="Chromosome 10A"/>
</dbReference>
<evidence type="ECO:0000256" key="1">
    <source>
        <dbReference type="SAM" id="MobiDB-lite"/>
    </source>
</evidence>
<dbReference type="RefSeq" id="XP_053024472.1">
    <property type="nucleotide sequence ID" value="XM_053160505.1"/>
</dbReference>
<dbReference type="GeneID" id="77801400"/>
<feature type="region of interest" description="Disordered" evidence="1">
    <location>
        <begin position="38"/>
        <end position="57"/>
    </location>
</feature>
<name>A0ABY7D1S7_9BASI</name>
<protein>
    <submittedName>
        <fullName evidence="2">Uncharacterized protein</fullName>
    </submittedName>
</protein>
<gene>
    <name evidence="2" type="ORF">PtA15_10A340</name>
</gene>
<sequence length="268" mass="29623">MTPNRDRPGSVTTKPTSPLPSTLECLCHSYPDSIATVARPQRFSQKQSPYQRKPSKRGKTAYDFLANSYQLPNGQTPQSSKSYASSSGVWSQGKKIFPVNLIANNHSDTPLTEGKLYVIEGEIRGINFMRVPKLTWTAGDKRNLNVDKHPSEWQRVRVSGLGTIIKVRTKAAWPESNGTLMSISVEHTGELDKGGVFRVRCVLGLSNNEFPCGTTLFPGGKIKYKGFLDGFGRTSRRMIVKVTHATFASDNVLFTDSDETASSLNDDF</sequence>
<proteinExistence type="predicted"/>
<evidence type="ECO:0000313" key="2">
    <source>
        <dbReference type="EMBL" id="WAQ88917.1"/>
    </source>
</evidence>
<evidence type="ECO:0000313" key="3">
    <source>
        <dbReference type="Proteomes" id="UP001164743"/>
    </source>
</evidence>
<keyword evidence="3" id="KW-1185">Reference proteome</keyword>
<dbReference type="EMBL" id="CP110430">
    <property type="protein sequence ID" value="WAQ88917.1"/>
    <property type="molecule type" value="Genomic_DNA"/>
</dbReference>